<feature type="compositionally biased region" description="Basic and acidic residues" evidence="1">
    <location>
        <begin position="58"/>
        <end position="68"/>
    </location>
</feature>
<feature type="region of interest" description="Disordered" evidence="1">
    <location>
        <begin position="58"/>
        <end position="80"/>
    </location>
</feature>
<evidence type="ECO:0000313" key="2">
    <source>
        <dbReference type="EMBL" id="GGI01530.1"/>
    </source>
</evidence>
<dbReference type="EMBL" id="BMGZ01000004">
    <property type="protein sequence ID" value="GGI01530.1"/>
    <property type="molecule type" value="Genomic_DNA"/>
</dbReference>
<reference evidence="2" key="1">
    <citation type="journal article" date="2014" name="Int. J. Syst. Evol. Microbiol.">
        <title>Complete genome sequence of Corynebacterium casei LMG S-19264T (=DSM 44701T), isolated from a smear-ripened cheese.</title>
        <authorList>
            <consortium name="US DOE Joint Genome Institute (JGI-PGF)"/>
            <person name="Walter F."/>
            <person name="Albersmeier A."/>
            <person name="Kalinowski J."/>
            <person name="Ruckert C."/>
        </authorList>
    </citation>
    <scope>NUCLEOTIDE SEQUENCE</scope>
    <source>
        <strain evidence="2">CGMCC 1.14984</strain>
    </source>
</reference>
<name>A0A8J3AA99_9PROT</name>
<protein>
    <submittedName>
        <fullName evidence="2">Uncharacterized protein</fullName>
    </submittedName>
</protein>
<evidence type="ECO:0000313" key="3">
    <source>
        <dbReference type="Proteomes" id="UP000621856"/>
    </source>
</evidence>
<sequence length="115" mass="13229">MPEDIRTDHPVLSRLGLLEKRLDELVAQFCHQPDSEEPIDRTARTLSTLLRESERIEEMKRKYDKSGQDGDSEYSPAEVERMRAELERRLDRIAKNLEEKVADPAAAGPRRSPDA</sequence>
<proteinExistence type="predicted"/>
<reference evidence="2" key="2">
    <citation type="submission" date="2020-09" db="EMBL/GenBank/DDBJ databases">
        <authorList>
            <person name="Sun Q."/>
            <person name="Zhou Y."/>
        </authorList>
    </citation>
    <scope>NUCLEOTIDE SEQUENCE</scope>
    <source>
        <strain evidence="2">CGMCC 1.14984</strain>
    </source>
</reference>
<comment type="caution">
    <text evidence="2">The sequence shown here is derived from an EMBL/GenBank/DDBJ whole genome shotgun (WGS) entry which is preliminary data.</text>
</comment>
<evidence type="ECO:0000256" key="1">
    <source>
        <dbReference type="SAM" id="MobiDB-lite"/>
    </source>
</evidence>
<organism evidence="2 3">
    <name type="scientific">Aquisalinus luteolus</name>
    <dbReference type="NCBI Taxonomy" id="1566827"/>
    <lineage>
        <taxon>Bacteria</taxon>
        <taxon>Pseudomonadati</taxon>
        <taxon>Pseudomonadota</taxon>
        <taxon>Alphaproteobacteria</taxon>
        <taxon>Parvularculales</taxon>
        <taxon>Parvularculaceae</taxon>
        <taxon>Aquisalinus</taxon>
    </lineage>
</organism>
<dbReference type="RefSeq" id="WP_205967553.1">
    <property type="nucleotide sequence ID" value="NZ_BMGZ01000004.1"/>
</dbReference>
<dbReference type="AlphaFoldDB" id="A0A8J3AA99"/>
<dbReference type="Proteomes" id="UP000621856">
    <property type="component" value="Unassembled WGS sequence"/>
</dbReference>
<gene>
    <name evidence="2" type="ORF">GCM10011355_32390</name>
</gene>
<accession>A0A8J3AA99</accession>
<feature type="region of interest" description="Disordered" evidence="1">
    <location>
        <begin position="95"/>
        <end position="115"/>
    </location>
</feature>